<dbReference type="SUPFAM" id="SSF53335">
    <property type="entry name" value="S-adenosyl-L-methionine-dependent methyltransferases"/>
    <property type="match status" value="1"/>
</dbReference>
<dbReference type="EC" id="2.1.1.-" evidence="6"/>
<evidence type="ECO:0000256" key="5">
    <source>
        <dbReference type="ARBA" id="ARBA00022691"/>
    </source>
</evidence>
<evidence type="ECO:0000313" key="8">
    <source>
        <dbReference type="Proteomes" id="UP001165366"/>
    </source>
</evidence>
<reference evidence="7" key="2">
    <citation type="submission" date="2024-05" db="EMBL/GenBank/DDBJ databases">
        <title>Rhodohalobacter halophilus gen. nov., sp. nov., a moderately halophilic member of the family Balneolaceae.</title>
        <authorList>
            <person name="Xia J."/>
        </authorList>
    </citation>
    <scope>NUCLEOTIDE SEQUENCE</scope>
    <source>
        <strain evidence="7">WB101</strain>
    </source>
</reference>
<dbReference type="PANTHER" id="PTHR43648:SF1">
    <property type="entry name" value="ELECTRON TRANSFER FLAVOPROTEIN BETA SUBUNIT LYSINE METHYLTRANSFERASE"/>
    <property type="match status" value="1"/>
</dbReference>
<dbReference type="PANTHER" id="PTHR43648">
    <property type="entry name" value="ELECTRON TRANSFER FLAVOPROTEIN BETA SUBUNIT LYSINE METHYLTRANSFERASE"/>
    <property type="match status" value="1"/>
</dbReference>
<keyword evidence="5 6" id="KW-0949">S-adenosyl-L-methionine</keyword>
<keyword evidence="7" id="KW-0689">Ribosomal protein</keyword>
<proteinExistence type="inferred from homology"/>
<keyword evidence="2 6" id="KW-0963">Cytoplasm</keyword>
<evidence type="ECO:0000256" key="3">
    <source>
        <dbReference type="ARBA" id="ARBA00022603"/>
    </source>
</evidence>
<dbReference type="HAMAP" id="MF_00735">
    <property type="entry name" value="Methyltr_PrmA"/>
    <property type="match status" value="1"/>
</dbReference>
<dbReference type="CDD" id="cd02440">
    <property type="entry name" value="AdoMet_MTases"/>
    <property type="match status" value="1"/>
</dbReference>
<reference evidence="7" key="1">
    <citation type="submission" date="2022-01" db="EMBL/GenBank/DDBJ databases">
        <authorList>
            <person name="Wang Y."/>
        </authorList>
    </citation>
    <scope>NUCLEOTIDE SEQUENCE</scope>
    <source>
        <strain evidence="7">WB101</strain>
    </source>
</reference>
<dbReference type="GO" id="GO:0005840">
    <property type="term" value="C:ribosome"/>
    <property type="evidence" value="ECO:0007669"/>
    <property type="project" value="UniProtKB-KW"/>
</dbReference>
<dbReference type="GO" id="GO:0008168">
    <property type="term" value="F:methyltransferase activity"/>
    <property type="evidence" value="ECO:0007669"/>
    <property type="project" value="UniProtKB-KW"/>
</dbReference>
<dbReference type="RefSeq" id="WP_237855188.1">
    <property type="nucleotide sequence ID" value="NZ_JAKLWS010000021.1"/>
</dbReference>
<gene>
    <name evidence="6 7" type="primary">prmA</name>
    <name evidence="7" type="ORF">L6773_14710</name>
</gene>
<comment type="caution">
    <text evidence="7">The sequence shown here is derived from an EMBL/GenBank/DDBJ whole genome shotgun (WGS) entry which is preliminary data.</text>
</comment>
<dbReference type="EMBL" id="JAKLWS010000021">
    <property type="protein sequence ID" value="MCG2589829.1"/>
    <property type="molecule type" value="Genomic_DNA"/>
</dbReference>
<dbReference type="InterPro" id="IPR029063">
    <property type="entry name" value="SAM-dependent_MTases_sf"/>
</dbReference>
<sequence>MNYLRVEFELSEDLHELFIAELMDMDFYGFEQFDDKLVAYIEKQRFNDSNREYLEQLVAAYSGDSIMEFEDIPEQNWNQSWEQTIQPQQIGKFLVKPTWSTERPADDEIVLEIDPKMSFGTGYHTTTRLVLKQIQGMDLKDKVILDAGTGTGILAIAAIKLGARKAIGFDIDSWSRDNAHENSFLNKVNDSFEVRFGGIETIDDHELFDLILANINRNVLIEILPDLVNHLNNDGMICLSGLLHTDEDAIRDRLYEMPVQVSDVEREEEWILMEIQKVAE</sequence>
<dbReference type="Pfam" id="PF06325">
    <property type="entry name" value="PrmA"/>
    <property type="match status" value="1"/>
</dbReference>
<feature type="binding site" evidence="6">
    <location>
        <position position="148"/>
    </location>
    <ligand>
        <name>S-adenosyl-L-methionine</name>
        <dbReference type="ChEBI" id="CHEBI:59789"/>
    </ligand>
</feature>
<feature type="binding site" evidence="6">
    <location>
        <position position="170"/>
    </location>
    <ligand>
        <name>S-adenosyl-L-methionine</name>
        <dbReference type="ChEBI" id="CHEBI:59789"/>
    </ligand>
</feature>
<dbReference type="Gene3D" id="3.40.50.150">
    <property type="entry name" value="Vaccinia Virus protein VP39"/>
    <property type="match status" value="1"/>
</dbReference>
<feature type="binding site" evidence="6">
    <location>
        <position position="127"/>
    </location>
    <ligand>
        <name>S-adenosyl-L-methionine</name>
        <dbReference type="ChEBI" id="CHEBI:59789"/>
    </ligand>
</feature>
<dbReference type="GO" id="GO:0032259">
    <property type="term" value="P:methylation"/>
    <property type="evidence" value="ECO:0007669"/>
    <property type="project" value="UniProtKB-KW"/>
</dbReference>
<protein>
    <recommendedName>
        <fullName evidence="6">Ribosomal protein L11 methyltransferase</fullName>
        <shortName evidence="6">L11 Mtase</shortName>
        <ecNumber evidence="6">2.1.1.-</ecNumber>
    </recommendedName>
</protein>
<evidence type="ECO:0000256" key="4">
    <source>
        <dbReference type="ARBA" id="ARBA00022679"/>
    </source>
</evidence>
<accession>A0ABS9KG27</accession>
<organism evidence="7 8">
    <name type="scientific">Rhodohalobacter sulfatireducens</name>
    <dbReference type="NCBI Taxonomy" id="2911366"/>
    <lineage>
        <taxon>Bacteria</taxon>
        <taxon>Pseudomonadati</taxon>
        <taxon>Balneolota</taxon>
        <taxon>Balneolia</taxon>
        <taxon>Balneolales</taxon>
        <taxon>Balneolaceae</taxon>
        <taxon>Rhodohalobacter</taxon>
    </lineage>
</organism>
<dbReference type="InterPro" id="IPR050078">
    <property type="entry name" value="Ribosomal_L11_MeTrfase_PrmA"/>
</dbReference>
<dbReference type="NCBIfam" id="NF001785">
    <property type="entry name" value="PRK00517.2-2"/>
    <property type="match status" value="1"/>
</dbReference>
<comment type="catalytic activity">
    <reaction evidence="6">
        <text>L-lysyl-[protein] + 3 S-adenosyl-L-methionine = N(6),N(6),N(6)-trimethyl-L-lysyl-[protein] + 3 S-adenosyl-L-homocysteine + 3 H(+)</text>
        <dbReference type="Rhea" id="RHEA:54192"/>
        <dbReference type="Rhea" id="RHEA-COMP:9752"/>
        <dbReference type="Rhea" id="RHEA-COMP:13826"/>
        <dbReference type="ChEBI" id="CHEBI:15378"/>
        <dbReference type="ChEBI" id="CHEBI:29969"/>
        <dbReference type="ChEBI" id="CHEBI:57856"/>
        <dbReference type="ChEBI" id="CHEBI:59789"/>
        <dbReference type="ChEBI" id="CHEBI:61961"/>
    </reaction>
</comment>
<comment type="function">
    <text evidence="6">Methylates ribosomal protein L11.</text>
</comment>
<keyword evidence="8" id="KW-1185">Reference proteome</keyword>
<evidence type="ECO:0000256" key="2">
    <source>
        <dbReference type="ARBA" id="ARBA00022490"/>
    </source>
</evidence>
<dbReference type="Proteomes" id="UP001165366">
    <property type="component" value="Unassembled WGS sequence"/>
</dbReference>
<dbReference type="InterPro" id="IPR004498">
    <property type="entry name" value="Ribosomal_PrmA_MeTrfase"/>
</dbReference>
<evidence type="ECO:0000256" key="6">
    <source>
        <dbReference type="HAMAP-Rule" id="MF_00735"/>
    </source>
</evidence>
<name>A0ABS9KG27_9BACT</name>
<comment type="similarity">
    <text evidence="1 6">Belongs to the methyltransferase superfamily. PrmA family.</text>
</comment>
<feature type="binding site" evidence="6">
    <location>
        <position position="214"/>
    </location>
    <ligand>
        <name>S-adenosyl-L-methionine</name>
        <dbReference type="ChEBI" id="CHEBI:59789"/>
    </ligand>
</feature>
<evidence type="ECO:0000313" key="7">
    <source>
        <dbReference type="EMBL" id="MCG2589829.1"/>
    </source>
</evidence>
<keyword evidence="7" id="KW-0687">Ribonucleoprotein</keyword>
<keyword evidence="3 6" id="KW-0489">Methyltransferase</keyword>
<comment type="subcellular location">
    <subcellularLocation>
        <location evidence="6">Cytoplasm</location>
    </subcellularLocation>
</comment>
<keyword evidence="4 6" id="KW-0808">Transferase</keyword>
<dbReference type="PIRSF" id="PIRSF000401">
    <property type="entry name" value="RPL11_MTase"/>
    <property type="match status" value="1"/>
</dbReference>
<evidence type="ECO:0000256" key="1">
    <source>
        <dbReference type="ARBA" id="ARBA00009741"/>
    </source>
</evidence>